<reference evidence="1" key="1">
    <citation type="journal article" date="2014" name="Int. J. Syst. Evol. Microbiol.">
        <title>Complete genome sequence of Corynebacterium casei LMG S-19264T (=DSM 44701T), isolated from a smear-ripened cheese.</title>
        <authorList>
            <consortium name="US DOE Joint Genome Institute (JGI-PGF)"/>
            <person name="Walter F."/>
            <person name="Albersmeier A."/>
            <person name="Kalinowski J."/>
            <person name="Ruckert C."/>
        </authorList>
    </citation>
    <scope>NUCLEOTIDE SEQUENCE</scope>
    <source>
        <strain evidence="1">JCM 13919</strain>
    </source>
</reference>
<name>A0A917JVF6_9GAMM</name>
<organism evidence="1 2">
    <name type="scientific">Legionella impletisoli</name>
    <dbReference type="NCBI Taxonomy" id="343510"/>
    <lineage>
        <taxon>Bacteria</taxon>
        <taxon>Pseudomonadati</taxon>
        <taxon>Pseudomonadota</taxon>
        <taxon>Gammaproteobacteria</taxon>
        <taxon>Legionellales</taxon>
        <taxon>Legionellaceae</taxon>
        <taxon>Legionella</taxon>
    </lineage>
</organism>
<dbReference type="Proteomes" id="UP000630149">
    <property type="component" value="Unassembled WGS sequence"/>
</dbReference>
<dbReference type="InterPro" id="IPR015946">
    <property type="entry name" value="KH_dom-like_a/b"/>
</dbReference>
<dbReference type="RefSeq" id="WP_131776405.1">
    <property type="nucleotide sequence ID" value="NZ_BMOB01000007.1"/>
</dbReference>
<dbReference type="InterPro" id="IPR036102">
    <property type="entry name" value="OsmC/Ohrsf"/>
</dbReference>
<keyword evidence="2" id="KW-1185">Reference proteome</keyword>
<dbReference type="InterPro" id="IPR019904">
    <property type="entry name" value="Peroxiredoxin_OsmC"/>
</dbReference>
<dbReference type="InterPro" id="IPR003718">
    <property type="entry name" value="OsmC/Ohr_fam"/>
</dbReference>
<evidence type="ECO:0000313" key="1">
    <source>
        <dbReference type="EMBL" id="GGI88222.1"/>
    </source>
</evidence>
<dbReference type="GO" id="GO:0006979">
    <property type="term" value="P:response to oxidative stress"/>
    <property type="evidence" value="ECO:0007669"/>
    <property type="project" value="InterPro"/>
</dbReference>
<dbReference type="Pfam" id="PF02566">
    <property type="entry name" value="OsmC"/>
    <property type="match status" value="1"/>
</dbReference>
<dbReference type="PANTHER" id="PTHR42830:SF1">
    <property type="entry name" value="OSMOTICALLY INDUCIBLE FAMILY PROTEIN"/>
    <property type="match status" value="1"/>
</dbReference>
<evidence type="ECO:0000313" key="2">
    <source>
        <dbReference type="Proteomes" id="UP000630149"/>
    </source>
</evidence>
<dbReference type="SUPFAM" id="SSF82784">
    <property type="entry name" value="OsmC-like"/>
    <property type="match status" value="1"/>
</dbReference>
<dbReference type="PANTHER" id="PTHR42830">
    <property type="entry name" value="OSMOTICALLY INDUCIBLE FAMILY PROTEIN"/>
    <property type="match status" value="1"/>
</dbReference>
<dbReference type="AlphaFoldDB" id="A0A917JVF6"/>
<sequence>MKRSATAIWEGGLKDGKGQLTTDSKILSETVYSFKDRFEEGKNTNPEELIAAAHAGCFSMALSGQLATFDLVADYIKTKATVTLEKSEDGFEIPSIHLSVTARVPNATHATFDKAAENAKNGCPVSKLMNAKIIMDAVLEE</sequence>
<dbReference type="GO" id="GO:0004601">
    <property type="term" value="F:peroxidase activity"/>
    <property type="evidence" value="ECO:0007669"/>
    <property type="project" value="InterPro"/>
</dbReference>
<dbReference type="NCBIfam" id="TIGR03562">
    <property type="entry name" value="osmo_induc_OsmC"/>
    <property type="match status" value="1"/>
</dbReference>
<protein>
    <submittedName>
        <fullName evidence="1">Osmotically inducible protein OsmC</fullName>
    </submittedName>
</protein>
<dbReference type="OrthoDB" id="9807532at2"/>
<reference evidence="1" key="2">
    <citation type="submission" date="2020-09" db="EMBL/GenBank/DDBJ databases">
        <authorList>
            <person name="Sun Q."/>
            <person name="Ohkuma M."/>
        </authorList>
    </citation>
    <scope>NUCLEOTIDE SEQUENCE</scope>
    <source>
        <strain evidence="1">JCM 13919</strain>
    </source>
</reference>
<dbReference type="Gene3D" id="3.30.300.20">
    <property type="match status" value="1"/>
</dbReference>
<dbReference type="EMBL" id="BMOB01000007">
    <property type="protein sequence ID" value="GGI88222.1"/>
    <property type="molecule type" value="Genomic_DNA"/>
</dbReference>
<dbReference type="InterPro" id="IPR052707">
    <property type="entry name" value="OsmC_Ohr_Peroxiredoxin"/>
</dbReference>
<accession>A0A917JVF6</accession>
<gene>
    <name evidence="1" type="primary">osmC</name>
    <name evidence="1" type="ORF">GCM10007966_16170</name>
</gene>
<proteinExistence type="predicted"/>
<comment type="caution">
    <text evidence="1">The sequence shown here is derived from an EMBL/GenBank/DDBJ whole genome shotgun (WGS) entry which is preliminary data.</text>
</comment>